<gene>
    <name evidence="2" type="ORF">BDP27DRAFT_1430739</name>
</gene>
<protein>
    <submittedName>
        <fullName evidence="2">Uncharacterized protein</fullName>
    </submittedName>
</protein>
<feature type="compositionally biased region" description="Basic and acidic residues" evidence="1">
    <location>
        <begin position="522"/>
        <end position="534"/>
    </location>
</feature>
<feature type="compositionally biased region" description="Basic residues" evidence="1">
    <location>
        <begin position="463"/>
        <end position="474"/>
    </location>
</feature>
<feature type="compositionally biased region" description="Low complexity" evidence="1">
    <location>
        <begin position="169"/>
        <end position="187"/>
    </location>
</feature>
<dbReference type="Proteomes" id="UP000772434">
    <property type="component" value="Unassembled WGS sequence"/>
</dbReference>
<dbReference type="AlphaFoldDB" id="A0A9P5PAN2"/>
<organism evidence="2 3">
    <name type="scientific">Rhodocollybia butyracea</name>
    <dbReference type="NCBI Taxonomy" id="206335"/>
    <lineage>
        <taxon>Eukaryota</taxon>
        <taxon>Fungi</taxon>
        <taxon>Dikarya</taxon>
        <taxon>Basidiomycota</taxon>
        <taxon>Agaricomycotina</taxon>
        <taxon>Agaricomycetes</taxon>
        <taxon>Agaricomycetidae</taxon>
        <taxon>Agaricales</taxon>
        <taxon>Marasmiineae</taxon>
        <taxon>Omphalotaceae</taxon>
        <taxon>Rhodocollybia</taxon>
    </lineage>
</organism>
<keyword evidence="3" id="KW-1185">Reference proteome</keyword>
<feature type="compositionally biased region" description="Basic residues" evidence="1">
    <location>
        <begin position="535"/>
        <end position="544"/>
    </location>
</feature>
<evidence type="ECO:0000313" key="2">
    <source>
        <dbReference type="EMBL" id="KAF9059904.1"/>
    </source>
</evidence>
<evidence type="ECO:0000256" key="1">
    <source>
        <dbReference type="SAM" id="MobiDB-lite"/>
    </source>
</evidence>
<name>A0A9P5PAN2_9AGAR</name>
<comment type="caution">
    <text evidence="2">The sequence shown here is derived from an EMBL/GenBank/DDBJ whole genome shotgun (WGS) entry which is preliminary data.</text>
</comment>
<feature type="region of interest" description="Disordered" evidence="1">
    <location>
        <begin position="435"/>
        <end position="570"/>
    </location>
</feature>
<feature type="compositionally biased region" description="Low complexity" evidence="1">
    <location>
        <begin position="475"/>
        <end position="485"/>
    </location>
</feature>
<feature type="region of interest" description="Disordered" evidence="1">
    <location>
        <begin position="235"/>
        <end position="258"/>
    </location>
</feature>
<dbReference type="OrthoDB" id="3130253at2759"/>
<proteinExistence type="predicted"/>
<accession>A0A9P5PAN2</accession>
<feature type="compositionally biased region" description="Pro residues" evidence="1">
    <location>
        <begin position="139"/>
        <end position="159"/>
    </location>
</feature>
<dbReference type="EMBL" id="JADNRY010000272">
    <property type="protein sequence ID" value="KAF9059904.1"/>
    <property type="molecule type" value="Genomic_DNA"/>
</dbReference>
<feature type="region of interest" description="Disordered" evidence="1">
    <location>
        <begin position="133"/>
        <end position="192"/>
    </location>
</feature>
<evidence type="ECO:0000313" key="3">
    <source>
        <dbReference type="Proteomes" id="UP000772434"/>
    </source>
</evidence>
<sequence length="669" mass="72938">MSSNWTQNREFIAALNKNFAQLPQSFADFWTSTGGSINEGGYVSALGDVLRVQFQDLVTQLSTGNASNASEQRTTPQSAYSTPFDFQLEQFQNCLAQPTVALSLCDLHPEQLQSSHPPPGPRRLLSLPPIQTIQTKLPPTSPIQPLPKSPLTATPPPIPQSLSHSKPRSTAPSNPSPCSTPSTPTMTRTRGMDKLSAVKNAKTRGGKARVLNAVAKKRLVMDSATIAVPVEPRAPKRTLPAPESVEPARPPTPIRMDEKGPATAVEYTGTEQSAVLKAGWSIIRRYFFDEVGADAVLNYLKTVKDPVGKAQLQERFSAAMSCEDDEARNRVAATIEERLQQYDRAPTTKPGPAPRKKRKTTFKPNFGAPEAASRFFTPTKHTPRHSPTPFPSPRSPSASSTARKGHTRLDIAVSSLPPSSPCPSNLSVNVGETFHQEEDTPGTLEKTSSPNRAVDVEEAPPGQRKKKNPKKLPKKPSTSAPAAPAELDDTGKLTDEEEEAEEQAAPRRSRKGKEKAPVSVAQHEEDSSDAEAKFAPRKARKGKGKAPAPADEEDKSDQEEHLVKKRGRLSRETIEQAHALRQTYHDELEALALKDGKSLASLLAAVGDTVLDNRSLNPWNAFQAYATHPEGLGMERQEDQSIADFNAELLKRCSRGQRVFGSRDSRECL</sequence>
<reference evidence="2" key="1">
    <citation type="submission" date="2020-11" db="EMBL/GenBank/DDBJ databases">
        <authorList>
            <consortium name="DOE Joint Genome Institute"/>
            <person name="Ahrendt S."/>
            <person name="Riley R."/>
            <person name="Andreopoulos W."/>
            <person name="Labutti K."/>
            <person name="Pangilinan J."/>
            <person name="Ruiz-Duenas F.J."/>
            <person name="Barrasa J.M."/>
            <person name="Sanchez-Garcia M."/>
            <person name="Camarero S."/>
            <person name="Miyauchi S."/>
            <person name="Serrano A."/>
            <person name="Linde D."/>
            <person name="Babiker R."/>
            <person name="Drula E."/>
            <person name="Ayuso-Fernandez I."/>
            <person name="Pacheco R."/>
            <person name="Padilla G."/>
            <person name="Ferreira P."/>
            <person name="Barriuso J."/>
            <person name="Kellner H."/>
            <person name="Castanera R."/>
            <person name="Alfaro M."/>
            <person name="Ramirez L."/>
            <person name="Pisabarro A.G."/>
            <person name="Kuo A."/>
            <person name="Tritt A."/>
            <person name="Lipzen A."/>
            <person name="He G."/>
            <person name="Yan M."/>
            <person name="Ng V."/>
            <person name="Cullen D."/>
            <person name="Martin F."/>
            <person name="Rosso M.-N."/>
            <person name="Henrissat B."/>
            <person name="Hibbett D."/>
            <person name="Martinez A.T."/>
            <person name="Grigoriev I.V."/>
        </authorList>
    </citation>
    <scope>NUCLEOTIDE SEQUENCE</scope>
    <source>
        <strain evidence="2">AH 40177</strain>
    </source>
</reference>
<feature type="region of interest" description="Disordered" evidence="1">
    <location>
        <begin position="338"/>
        <end position="405"/>
    </location>
</feature>